<sequence length="645" mass="75562">MSGKSNDLNGKVYGRRNRLLLMPKEKEKEKSKQHQRPKPPLMSSNPRITEHGFRRSPHLQAVMDRIERRRKIDREKEIRWQEASRRRRNRQTDYYSSQDGGREHEQDLSDVLEIFAEYDNMLEHLVLKNMELMNLAEKKSEEIPDDETALTEKVLNDLRTLRQHREQQQFEDKPLNIFSEVDVEFELSNSRTAGNPYLRFTRPNECHGVEQISRQRTKFTPKSTGITSSFSNRKRLVVDNEEIRDSLRLPLKTTAITAAIPKPKNLLDNGVSGAKRIRELRKLQQTRREAQVQILEEKVQDSRHQTDESSKWQFEDREGKTKEEQAPEPRQQADAHNCKIERSGNETRKPKLSGGRHNQEQMETFRNEMEEWWMCPVDILERRPLPPRNSHKVTSKIDPQTDESDSDSFGPSREAKKLKKRLNKIYQQNKSLKSAQEDMRGEMLQLKQGYKLKHRKLKSKFLRNAALSKQYQNEARESDHRNSQSGVYGQRDDNISYEVRDGVIVLDDFQDGAGIPEFEFLGVRSPRCRPELPVGSNYMLQPITHITGETHGQVDQELMDQHYMHQPVMELPFSPEEQAQFADAERTYDQQGHEVVQPHSQNHHGGRDEDETDDDDSMTYDSQSAYTIEHYQPRREPAWNCASEL</sequence>
<feature type="region of interest" description="Disordered" evidence="1">
    <location>
        <begin position="383"/>
        <end position="422"/>
    </location>
</feature>
<name>A0AAD2CSC7_9STRA</name>
<dbReference type="Proteomes" id="UP001295423">
    <property type="component" value="Unassembled WGS sequence"/>
</dbReference>
<dbReference type="AlphaFoldDB" id="A0AAD2CSC7"/>
<accession>A0AAD2CSC7</accession>
<organism evidence="2 3">
    <name type="scientific">Cylindrotheca closterium</name>
    <dbReference type="NCBI Taxonomy" id="2856"/>
    <lineage>
        <taxon>Eukaryota</taxon>
        <taxon>Sar</taxon>
        <taxon>Stramenopiles</taxon>
        <taxon>Ochrophyta</taxon>
        <taxon>Bacillariophyta</taxon>
        <taxon>Bacillariophyceae</taxon>
        <taxon>Bacillariophycidae</taxon>
        <taxon>Bacillariales</taxon>
        <taxon>Bacillariaceae</taxon>
        <taxon>Cylindrotheca</taxon>
    </lineage>
</organism>
<protein>
    <submittedName>
        <fullName evidence="2">Uncharacterized protein</fullName>
    </submittedName>
</protein>
<gene>
    <name evidence="2" type="ORF">CYCCA115_LOCUS4159</name>
</gene>
<feature type="region of interest" description="Disordered" evidence="1">
    <location>
        <begin position="471"/>
        <end position="491"/>
    </location>
</feature>
<feature type="compositionally biased region" description="Basic and acidic residues" evidence="1">
    <location>
        <begin position="23"/>
        <end position="32"/>
    </location>
</feature>
<feature type="region of interest" description="Disordered" evidence="1">
    <location>
        <begin position="1"/>
        <end position="67"/>
    </location>
</feature>
<comment type="caution">
    <text evidence="2">The sequence shown here is derived from an EMBL/GenBank/DDBJ whole genome shotgun (WGS) entry which is preliminary data.</text>
</comment>
<dbReference type="EMBL" id="CAKOGP040000391">
    <property type="protein sequence ID" value="CAJ1934822.1"/>
    <property type="molecule type" value="Genomic_DNA"/>
</dbReference>
<feature type="compositionally biased region" description="Acidic residues" evidence="1">
    <location>
        <begin position="608"/>
        <end position="618"/>
    </location>
</feature>
<proteinExistence type="predicted"/>
<feature type="compositionally biased region" description="Basic and acidic residues" evidence="1">
    <location>
        <begin position="583"/>
        <end position="592"/>
    </location>
</feature>
<feature type="compositionally biased region" description="Basic and acidic residues" evidence="1">
    <location>
        <begin position="295"/>
        <end position="349"/>
    </location>
</feature>
<feature type="region of interest" description="Disordered" evidence="1">
    <location>
        <begin position="295"/>
        <end position="359"/>
    </location>
</feature>
<feature type="region of interest" description="Disordered" evidence="1">
    <location>
        <begin position="578"/>
        <end position="645"/>
    </location>
</feature>
<evidence type="ECO:0000313" key="2">
    <source>
        <dbReference type="EMBL" id="CAJ1934822.1"/>
    </source>
</evidence>
<evidence type="ECO:0000313" key="3">
    <source>
        <dbReference type="Proteomes" id="UP001295423"/>
    </source>
</evidence>
<reference evidence="2" key="1">
    <citation type="submission" date="2023-08" db="EMBL/GenBank/DDBJ databases">
        <authorList>
            <person name="Audoor S."/>
            <person name="Bilcke G."/>
        </authorList>
    </citation>
    <scope>NUCLEOTIDE SEQUENCE</scope>
</reference>
<evidence type="ECO:0000256" key="1">
    <source>
        <dbReference type="SAM" id="MobiDB-lite"/>
    </source>
</evidence>
<feature type="region of interest" description="Disordered" evidence="1">
    <location>
        <begin position="83"/>
        <end position="105"/>
    </location>
</feature>
<keyword evidence="3" id="KW-1185">Reference proteome</keyword>